<evidence type="ECO:0000256" key="4">
    <source>
        <dbReference type="ARBA" id="ARBA00005708"/>
    </source>
</evidence>
<reference evidence="10" key="1">
    <citation type="submission" date="2019-02" db="EMBL/GenBank/DDBJ databases">
        <title>Prokaryotic population dynamics and viral predation in marine succession experiment using metagenomics: the confinement effect.</title>
        <authorList>
            <person name="Haro-Moreno J.M."/>
            <person name="Rodriguez-Valera F."/>
            <person name="Lopez-Perez M."/>
        </authorList>
    </citation>
    <scope>NUCLEOTIDE SEQUENCE [LARGE SCALE GENOMIC DNA]</scope>
    <source>
        <strain evidence="10">MED-G157</strain>
    </source>
</reference>
<feature type="non-terminal residue" evidence="10">
    <location>
        <position position="1"/>
    </location>
</feature>
<dbReference type="InterPro" id="IPR006156">
    <property type="entry name" value="Dihydroneopterin_aldolase"/>
</dbReference>
<keyword evidence="5 8" id="KW-0289">Folate biosynthesis</keyword>
<keyword evidence="7 8" id="KW-0456">Lyase</keyword>
<dbReference type="Proteomes" id="UP000316199">
    <property type="component" value="Unassembled WGS sequence"/>
</dbReference>
<dbReference type="EMBL" id="SHAG01000005">
    <property type="protein sequence ID" value="RZO77049.1"/>
    <property type="molecule type" value="Genomic_DNA"/>
</dbReference>
<evidence type="ECO:0000256" key="7">
    <source>
        <dbReference type="ARBA" id="ARBA00023239"/>
    </source>
</evidence>
<dbReference type="Pfam" id="PF02152">
    <property type="entry name" value="FolB"/>
    <property type="match status" value="1"/>
</dbReference>
<dbReference type="FunFam" id="3.30.1130.10:FF:000002">
    <property type="entry name" value="7,8-dihydroneopterin aldolase"/>
    <property type="match status" value="1"/>
</dbReference>
<sequence>LKIDTTIGVHQWERKIKQTVLVDLELEIERSNPANKDQIENTLDYTAVADKVSNIVEGSSYMLIESLAEAIASKLIEEFSLIRIRLKLSKPSAIENAENVSIIIHRPI</sequence>
<evidence type="ECO:0000259" key="9">
    <source>
        <dbReference type="SMART" id="SM00905"/>
    </source>
</evidence>
<organism evidence="10">
    <name type="scientific">OM182 bacterium</name>
    <dbReference type="NCBI Taxonomy" id="2510334"/>
    <lineage>
        <taxon>Bacteria</taxon>
        <taxon>Pseudomonadati</taxon>
        <taxon>Pseudomonadota</taxon>
        <taxon>Gammaproteobacteria</taxon>
        <taxon>OMG group</taxon>
        <taxon>OM182 clade</taxon>
    </lineage>
</organism>
<comment type="caution">
    <text evidence="10">The sequence shown here is derived from an EMBL/GenBank/DDBJ whole genome shotgun (WGS) entry which is preliminary data.</text>
</comment>
<dbReference type="UniPathway" id="UPA00077">
    <property type="reaction ID" value="UER00154"/>
</dbReference>
<dbReference type="AlphaFoldDB" id="A0A520S3M9"/>
<accession>A0A520S3M9</accession>
<keyword evidence="6" id="KW-0413">Isomerase</keyword>
<evidence type="ECO:0000256" key="3">
    <source>
        <dbReference type="ARBA" id="ARBA00005013"/>
    </source>
</evidence>
<dbReference type="InterPro" id="IPR006157">
    <property type="entry name" value="FolB_dom"/>
</dbReference>
<evidence type="ECO:0000256" key="8">
    <source>
        <dbReference type="RuleBase" id="RU362079"/>
    </source>
</evidence>
<protein>
    <recommendedName>
        <fullName evidence="8">7,8-dihydroneopterin aldolase</fullName>
        <ecNumber evidence="8">4.1.2.25</ecNumber>
    </recommendedName>
</protein>
<dbReference type="EC" id="4.1.2.25" evidence="8"/>
<dbReference type="GO" id="GO:0005737">
    <property type="term" value="C:cytoplasm"/>
    <property type="evidence" value="ECO:0007669"/>
    <property type="project" value="TreeGrafter"/>
</dbReference>
<dbReference type="GO" id="GO:0016853">
    <property type="term" value="F:isomerase activity"/>
    <property type="evidence" value="ECO:0007669"/>
    <property type="project" value="UniProtKB-KW"/>
</dbReference>
<comment type="similarity">
    <text evidence="4 8">Belongs to the DHNA family.</text>
</comment>
<dbReference type="SUPFAM" id="SSF55620">
    <property type="entry name" value="Tetrahydrobiopterin biosynthesis enzymes-like"/>
    <property type="match status" value="1"/>
</dbReference>
<evidence type="ECO:0000256" key="1">
    <source>
        <dbReference type="ARBA" id="ARBA00000693"/>
    </source>
</evidence>
<dbReference type="PANTHER" id="PTHR42844:SF1">
    <property type="entry name" value="DIHYDRONEOPTERIN ALDOLASE 1-RELATED"/>
    <property type="match status" value="1"/>
</dbReference>
<evidence type="ECO:0000256" key="5">
    <source>
        <dbReference type="ARBA" id="ARBA00022909"/>
    </source>
</evidence>
<dbReference type="NCBIfam" id="TIGR00526">
    <property type="entry name" value="folB_dom"/>
    <property type="match status" value="1"/>
</dbReference>
<dbReference type="NCBIfam" id="TIGR00525">
    <property type="entry name" value="folB"/>
    <property type="match status" value="1"/>
</dbReference>
<dbReference type="GO" id="GO:0046654">
    <property type="term" value="P:tetrahydrofolate biosynthetic process"/>
    <property type="evidence" value="ECO:0007669"/>
    <property type="project" value="UniProtKB-UniRule"/>
</dbReference>
<dbReference type="GO" id="GO:0004150">
    <property type="term" value="F:dihydroneopterin aldolase activity"/>
    <property type="evidence" value="ECO:0007669"/>
    <property type="project" value="UniProtKB-UniRule"/>
</dbReference>
<evidence type="ECO:0000256" key="6">
    <source>
        <dbReference type="ARBA" id="ARBA00023235"/>
    </source>
</evidence>
<comment type="pathway">
    <text evidence="3 8">Cofactor biosynthesis; tetrahydrofolate biosynthesis; 2-amino-4-hydroxy-6-hydroxymethyl-7,8-dihydropteridine diphosphate from 7,8-dihydroneopterin triphosphate: step 3/4.</text>
</comment>
<dbReference type="InterPro" id="IPR043133">
    <property type="entry name" value="GTP-CH-I_C/QueF"/>
</dbReference>
<evidence type="ECO:0000256" key="2">
    <source>
        <dbReference type="ARBA" id="ARBA00001353"/>
    </source>
</evidence>
<comment type="catalytic activity">
    <reaction evidence="2 8">
        <text>7,8-dihydroneopterin = 6-hydroxymethyl-7,8-dihydropterin + glycolaldehyde</text>
        <dbReference type="Rhea" id="RHEA:10540"/>
        <dbReference type="ChEBI" id="CHEBI:17001"/>
        <dbReference type="ChEBI" id="CHEBI:17071"/>
        <dbReference type="ChEBI" id="CHEBI:44841"/>
        <dbReference type="EC" id="4.1.2.25"/>
    </reaction>
</comment>
<name>A0A520S3M9_9GAMM</name>
<comment type="function">
    <text evidence="8">Catalyzes the conversion of 7,8-dihydroneopterin to 6-hydroxymethyl-7,8-dihydropterin.</text>
</comment>
<evidence type="ECO:0000313" key="10">
    <source>
        <dbReference type="EMBL" id="RZO77049.1"/>
    </source>
</evidence>
<dbReference type="SMART" id="SM00905">
    <property type="entry name" value="FolB"/>
    <property type="match status" value="1"/>
</dbReference>
<dbReference type="Gene3D" id="3.30.1130.10">
    <property type="match status" value="1"/>
</dbReference>
<feature type="domain" description="Dihydroneopterin aldolase/epimerase" evidence="9">
    <location>
        <begin position="1"/>
        <end position="106"/>
    </location>
</feature>
<dbReference type="PANTHER" id="PTHR42844">
    <property type="entry name" value="DIHYDRONEOPTERIN ALDOLASE 1-RELATED"/>
    <property type="match status" value="1"/>
</dbReference>
<dbReference type="GO" id="GO:0046656">
    <property type="term" value="P:folic acid biosynthetic process"/>
    <property type="evidence" value="ECO:0007669"/>
    <property type="project" value="UniProtKB-UniRule"/>
</dbReference>
<gene>
    <name evidence="10" type="primary">folB</name>
    <name evidence="10" type="ORF">EVA68_02220</name>
</gene>
<proteinExistence type="inferred from homology"/>
<comment type="catalytic activity">
    <reaction evidence="1">
        <text>7,8-dihydroneopterin = 7,8-dihydromonapterin</text>
        <dbReference type="Rhea" id="RHEA:45328"/>
        <dbReference type="ChEBI" id="CHEBI:17001"/>
        <dbReference type="ChEBI" id="CHEBI:71175"/>
        <dbReference type="EC" id="5.1.99.8"/>
    </reaction>
</comment>